<dbReference type="SUPFAM" id="SSF52540">
    <property type="entry name" value="P-loop containing nucleoside triphosphate hydrolases"/>
    <property type="match status" value="1"/>
</dbReference>
<evidence type="ECO:0000259" key="7">
    <source>
        <dbReference type="PROSITE" id="PS51194"/>
    </source>
</evidence>
<dbReference type="GO" id="GO:0004386">
    <property type="term" value="F:helicase activity"/>
    <property type="evidence" value="ECO:0007669"/>
    <property type="project" value="UniProtKB-KW"/>
</dbReference>
<dbReference type="Proteomes" id="UP000679008">
    <property type="component" value="Unassembled WGS sequence"/>
</dbReference>
<keyword evidence="2" id="KW-0378">Hydrolase</keyword>
<dbReference type="InterPro" id="IPR044742">
    <property type="entry name" value="DEAD/DEAH_RhlB"/>
</dbReference>
<dbReference type="SMART" id="SM00490">
    <property type="entry name" value="HELICc"/>
    <property type="match status" value="1"/>
</dbReference>
<dbReference type="PROSITE" id="PS51192">
    <property type="entry name" value="HELICASE_ATP_BIND_1"/>
    <property type="match status" value="1"/>
</dbReference>
<dbReference type="InterPro" id="IPR012677">
    <property type="entry name" value="Nucleotide-bd_a/b_plait_sf"/>
</dbReference>
<dbReference type="EMBL" id="JAGPXB010000003">
    <property type="protein sequence ID" value="MBQ0908052.1"/>
    <property type="molecule type" value="Genomic_DNA"/>
</dbReference>
<dbReference type="Pfam" id="PF03880">
    <property type="entry name" value="DbpA"/>
    <property type="match status" value="1"/>
</dbReference>
<evidence type="ECO:0000256" key="5">
    <source>
        <dbReference type="ARBA" id="ARBA00038437"/>
    </source>
</evidence>
<comment type="similarity">
    <text evidence="5">Belongs to the DEAD box helicase family.</text>
</comment>
<evidence type="ECO:0000256" key="2">
    <source>
        <dbReference type="ARBA" id="ARBA00022801"/>
    </source>
</evidence>
<evidence type="ECO:0000256" key="4">
    <source>
        <dbReference type="ARBA" id="ARBA00022840"/>
    </source>
</evidence>
<proteinExistence type="inferred from homology"/>
<evidence type="ECO:0000256" key="1">
    <source>
        <dbReference type="ARBA" id="ARBA00022741"/>
    </source>
</evidence>
<dbReference type="Pfam" id="PF00271">
    <property type="entry name" value="Helicase_C"/>
    <property type="match status" value="1"/>
</dbReference>
<dbReference type="InterPro" id="IPR005580">
    <property type="entry name" value="DbpA/CsdA_RNA-bd_dom"/>
</dbReference>
<dbReference type="InterPro" id="IPR027417">
    <property type="entry name" value="P-loop_NTPase"/>
</dbReference>
<evidence type="ECO:0000313" key="9">
    <source>
        <dbReference type="Proteomes" id="UP000679008"/>
    </source>
</evidence>
<dbReference type="SMART" id="SM00487">
    <property type="entry name" value="DEXDc"/>
    <property type="match status" value="1"/>
</dbReference>
<dbReference type="Pfam" id="PF00270">
    <property type="entry name" value="DEAD"/>
    <property type="match status" value="1"/>
</dbReference>
<dbReference type="CDD" id="cd18787">
    <property type="entry name" value="SF2_C_DEAD"/>
    <property type="match status" value="1"/>
</dbReference>
<dbReference type="PROSITE" id="PS51194">
    <property type="entry name" value="HELICASE_CTER"/>
    <property type="match status" value="1"/>
</dbReference>
<gene>
    <name evidence="8" type="ORF">KBJ98_04995</name>
</gene>
<keyword evidence="1" id="KW-0547">Nucleotide-binding</keyword>
<dbReference type="PANTHER" id="PTHR47959:SF1">
    <property type="entry name" value="ATP-DEPENDENT RNA HELICASE DBPA"/>
    <property type="match status" value="1"/>
</dbReference>
<dbReference type="PANTHER" id="PTHR47959">
    <property type="entry name" value="ATP-DEPENDENT RNA HELICASE RHLE-RELATED"/>
    <property type="match status" value="1"/>
</dbReference>
<comment type="caution">
    <text evidence="8">The sequence shown here is derived from an EMBL/GenBank/DDBJ whole genome shotgun (WGS) entry which is preliminary data.</text>
</comment>
<dbReference type="Gene3D" id="3.40.50.300">
    <property type="entry name" value="P-loop containing nucleotide triphosphate hydrolases"/>
    <property type="match status" value="2"/>
</dbReference>
<sequence length="427" mass="48227">MQEVAHDTILNENNTLLLSPTGSGKTLAFLLPVFELLQAEILSVQCLILVPSRELGLQIEQVWKKMGTSYKVNTCYGGHSIETEIKNLSNPPAVLIGTPGRIADHIDRGTFRLDKIQTIVLDEFDKSLQLGFHEQMSYIIGQLTKVNKRVLVSATSDIEIPKYTRVVNPVVLDFIPEEEAVSNLSMKLVLSKEKDKINTLFQLICFLKSEAAIVFCNHRDAAERISDTLNEKGIYATYYHGGMDQEERERALIQFRNGSMSYLIATDLAARGLDIPEMKHVIHYHLPAKEDEFTHRNGRTARMQASGTAYIVAHESEKKLDYLDYSMEVLVVNQAKALPKPPQFQTIYISGGKKNKLNKIDIVGFFSQKGKLEKGDLGLIEVKDFISFAAVKFNKVKDLLHAIKDEKMKGKKFKIEVARKVIKKEEE</sequence>
<evidence type="ECO:0000313" key="8">
    <source>
        <dbReference type="EMBL" id="MBQ0908052.1"/>
    </source>
</evidence>
<accession>A0ABS5D213</accession>
<protein>
    <submittedName>
        <fullName evidence="8">DEAD/DEAH box helicase</fullName>
    </submittedName>
</protein>
<keyword evidence="3 8" id="KW-0347">Helicase</keyword>
<dbReference type="InterPro" id="IPR014001">
    <property type="entry name" value="Helicase_ATP-bd"/>
</dbReference>
<dbReference type="CDD" id="cd00268">
    <property type="entry name" value="DEADc"/>
    <property type="match status" value="1"/>
</dbReference>
<dbReference type="InterPro" id="IPR001650">
    <property type="entry name" value="Helicase_C-like"/>
</dbReference>
<name>A0ABS5D213_9FLAO</name>
<organism evidence="8 9">
    <name type="scientific">Flavobacterium erciyesense</name>
    <dbReference type="NCBI Taxonomy" id="2825842"/>
    <lineage>
        <taxon>Bacteria</taxon>
        <taxon>Pseudomonadati</taxon>
        <taxon>Bacteroidota</taxon>
        <taxon>Flavobacteriia</taxon>
        <taxon>Flavobacteriales</taxon>
        <taxon>Flavobacteriaceae</taxon>
        <taxon>Flavobacterium</taxon>
    </lineage>
</organism>
<evidence type="ECO:0000256" key="3">
    <source>
        <dbReference type="ARBA" id="ARBA00022806"/>
    </source>
</evidence>
<reference evidence="8 9" key="1">
    <citation type="submission" date="2021-04" db="EMBL/GenBank/DDBJ databases">
        <title>Description of novel Flavobacterium sp. F-328.</title>
        <authorList>
            <person name="Saticioglu I.B."/>
        </authorList>
    </citation>
    <scope>NUCLEOTIDE SEQUENCE [LARGE SCALE GENOMIC DNA]</scope>
    <source>
        <strain evidence="8 9">F-328</strain>
    </source>
</reference>
<keyword evidence="4" id="KW-0067">ATP-binding</keyword>
<evidence type="ECO:0000259" key="6">
    <source>
        <dbReference type="PROSITE" id="PS51192"/>
    </source>
</evidence>
<keyword evidence="9" id="KW-1185">Reference proteome</keyword>
<dbReference type="InterPro" id="IPR011545">
    <property type="entry name" value="DEAD/DEAH_box_helicase_dom"/>
</dbReference>
<feature type="domain" description="Helicase ATP-binding" evidence="6">
    <location>
        <begin position="6"/>
        <end position="174"/>
    </location>
</feature>
<dbReference type="InterPro" id="IPR050079">
    <property type="entry name" value="DEAD_box_RNA_helicase"/>
</dbReference>
<dbReference type="Gene3D" id="3.30.70.330">
    <property type="match status" value="1"/>
</dbReference>
<feature type="domain" description="Helicase C-terminal" evidence="7">
    <location>
        <begin position="199"/>
        <end position="346"/>
    </location>
</feature>